<dbReference type="GO" id="GO:0009103">
    <property type="term" value="P:lipopolysaccharide biosynthetic process"/>
    <property type="evidence" value="ECO:0007669"/>
    <property type="project" value="TreeGrafter"/>
</dbReference>
<dbReference type="GO" id="GO:0016757">
    <property type="term" value="F:glycosyltransferase activity"/>
    <property type="evidence" value="ECO:0007669"/>
    <property type="project" value="InterPro"/>
</dbReference>
<accession>A0A1V4BMQ6</accession>
<dbReference type="Pfam" id="PF12000">
    <property type="entry name" value="Glyco_trans_4_3"/>
    <property type="match status" value="1"/>
</dbReference>
<dbReference type="InterPro" id="IPR022623">
    <property type="entry name" value="Glyco_trans_4"/>
</dbReference>
<evidence type="ECO:0000259" key="3">
    <source>
        <dbReference type="Pfam" id="PF12000"/>
    </source>
</evidence>
<name>A0A1V4BMQ6_MICAE</name>
<organism evidence="4 5">
    <name type="scientific">Microcystis aeruginosa KW</name>
    <dbReference type="NCBI Taxonomy" id="1960155"/>
    <lineage>
        <taxon>Bacteria</taxon>
        <taxon>Bacillati</taxon>
        <taxon>Cyanobacteriota</taxon>
        <taxon>Cyanophyceae</taxon>
        <taxon>Oscillatoriophycideae</taxon>
        <taxon>Chroococcales</taxon>
        <taxon>Microcystaceae</taxon>
        <taxon>Microcystis</taxon>
    </lineage>
</organism>
<dbReference type="EMBL" id="MVGR01000005">
    <property type="protein sequence ID" value="OPF15361.1"/>
    <property type="molecule type" value="Genomic_DNA"/>
</dbReference>
<dbReference type="Proteomes" id="UP000189835">
    <property type="component" value="Unassembled WGS sequence"/>
</dbReference>
<dbReference type="RefSeq" id="WP_079209486.1">
    <property type="nucleotide sequence ID" value="NZ_MVGR01000005.1"/>
</dbReference>
<feature type="domain" description="Glycosyl transferase family 1" evidence="2">
    <location>
        <begin position="212"/>
        <end position="382"/>
    </location>
</feature>
<protein>
    <submittedName>
        <fullName evidence="4">Glycosyl transferase family 1</fullName>
    </submittedName>
</protein>
<dbReference type="Gene3D" id="3.40.50.2000">
    <property type="entry name" value="Glycogen Phosphorylase B"/>
    <property type="match status" value="2"/>
</dbReference>
<dbReference type="InterPro" id="IPR001296">
    <property type="entry name" value="Glyco_trans_1"/>
</dbReference>
<sequence>MRILFVHQNFPAQYKHLAPALAAKSGNQVVALTLKKQPSLPGVQVFRYRLSRGTSPNIHPWVSETETKVIRGEAAARACLQLRQQGFVPDVICAHPGWGESLFLKEVFPEAKLLAFIEFYYHTHQSDLDFDPEFLDQSFETLCRARMKNANNLLNLELCDWGVSPTHWQWQNIPTAYRDKVSIIHDGIDTQVVCPQPDQNLILPQAGLTLTPKDEVITFVNRNLEPYRGFHSFMRSLPEILRRRPQAQILIVGGEEISYGKPLPDGQSYKQKYLAELGENLDKSRVHFLGRIPYEQFLSVLRVSGVHVYLTYPFVLSWSMLEAMSTGCLVVGSATPPVEEIIEDGVNGLLVDFFSPEQIAAAVDRVFDHSERMLALRQRARKTIIDRYDLKTICLPKQIELVESLAAVAG</sequence>
<dbReference type="CDD" id="cd03818">
    <property type="entry name" value="GT4_ExpC-like"/>
    <property type="match status" value="1"/>
</dbReference>
<keyword evidence="1 4" id="KW-0808">Transferase</keyword>
<reference evidence="4 5" key="1">
    <citation type="submission" date="2017-02" db="EMBL/GenBank/DDBJ databases">
        <title>Genome sequence of Microcystis aeruginosa KW.</title>
        <authorList>
            <person name="Oh H.-M."/>
            <person name="Ahn C.-Y."/>
            <person name="Jeong H."/>
            <person name="Srivastava A."/>
            <person name="Lee H.-G."/>
            <person name="Kang S.-R."/>
        </authorList>
    </citation>
    <scope>NUCLEOTIDE SEQUENCE [LARGE SCALE GENOMIC DNA]</scope>
    <source>
        <strain evidence="4 5">KW</strain>
    </source>
</reference>
<evidence type="ECO:0000259" key="2">
    <source>
        <dbReference type="Pfam" id="PF00534"/>
    </source>
</evidence>
<dbReference type="Pfam" id="PF00534">
    <property type="entry name" value="Glycos_transf_1"/>
    <property type="match status" value="1"/>
</dbReference>
<dbReference type="SUPFAM" id="SSF53756">
    <property type="entry name" value="UDP-Glycosyltransferase/glycogen phosphorylase"/>
    <property type="match status" value="1"/>
</dbReference>
<comment type="caution">
    <text evidence="4">The sequence shown here is derived from an EMBL/GenBank/DDBJ whole genome shotgun (WGS) entry which is preliminary data.</text>
</comment>
<evidence type="ECO:0000256" key="1">
    <source>
        <dbReference type="ARBA" id="ARBA00022679"/>
    </source>
</evidence>
<evidence type="ECO:0000313" key="5">
    <source>
        <dbReference type="Proteomes" id="UP000189835"/>
    </source>
</evidence>
<evidence type="ECO:0000313" key="4">
    <source>
        <dbReference type="EMBL" id="OPF15361.1"/>
    </source>
</evidence>
<feature type="domain" description="Glycosyl transferase family 4" evidence="3">
    <location>
        <begin position="26"/>
        <end position="192"/>
    </location>
</feature>
<gene>
    <name evidence="4" type="ORF">B1L04_22890</name>
</gene>
<dbReference type="AlphaFoldDB" id="A0A1V4BMQ6"/>
<proteinExistence type="predicted"/>
<dbReference type="PANTHER" id="PTHR46401:SF2">
    <property type="entry name" value="GLYCOSYLTRANSFERASE WBBK-RELATED"/>
    <property type="match status" value="1"/>
</dbReference>
<dbReference type="PANTHER" id="PTHR46401">
    <property type="entry name" value="GLYCOSYLTRANSFERASE WBBK-RELATED"/>
    <property type="match status" value="1"/>
</dbReference>